<gene>
    <name evidence="7" type="ORF">ABL78_3738</name>
</gene>
<keyword evidence="5" id="KW-0131">Cell cycle</keyword>
<comment type="caution">
    <text evidence="7">The sequence shown here is derived from an EMBL/GenBank/DDBJ whole genome shotgun (WGS) entry which is preliminary data.</text>
</comment>
<feature type="compositionally biased region" description="Low complexity" evidence="6">
    <location>
        <begin position="1724"/>
        <end position="1735"/>
    </location>
</feature>
<feature type="compositionally biased region" description="Polar residues" evidence="6">
    <location>
        <begin position="1746"/>
        <end position="1756"/>
    </location>
</feature>
<evidence type="ECO:0000313" key="8">
    <source>
        <dbReference type="Proteomes" id="UP000038009"/>
    </source>
</evidence>
<evidence type="ECO:0000313" key="7">
    <source>
        <dbReference type="EMBL" id="KPI87176.1"/>
    </source>
</evidence>
<evidence type="ECO:0000256" key="4">
    <source>
        <dbReference type="ARBA" id="ARBA00023242"/>
    </source>
</evidence>
<dbReference type="GO" id="GO:0000785">
    <property type="term" value="C:chromatin"/>
    <property type="evidence" value="ECO:0007669"/>
    <property type="project" value="TreeGrafter"/>
</dbReference>
<dbReference type="PANTHER" id="PTHR12663">
    <property type="entry name" value="ANDROGEN INDUCED INHIBITOR OF PROLIFERATION AS3 / PDS5-RELATED"/>
    <property type="match status" value="1"/>
</dbReference>
<feature type="compositionally biased region" description="Polar residues" evidence="6">
    <location>
        <begin position="852"/>
        <end position="861"/>
    </location>
</feature>
<keyword evidence="8" id="KW-1185">Reference proteome</keyword>
<dbReference type="VEuPathDB" id="TriTrypDB:Lsey_0099_0090"/>
<evidence type="ECO:0000256" key="5">
    <source>
        <dbReference type="ARBA" id="ARBA00023306"/>
    </source>
</evidence>
<keyword evidence="4" id="KW-0539">Nucleus</keyword>
<feature type="region of interest" description="Disordered" evidence="6">
    <location>
        <begin position="1"/>
        <end position="46"/>
    </location>
</feature>
<dbReference type="SUPFAM" id="SSF48371">
    <property type="entry name" value="ARM repeat"/>
    <property type="match status" value="1"/>
</dbReference>
<evidence type="ECO:0000256" key="3">
    <source>
        <dbReference type="ARBA" id="ARBA00022776"/>
    </source>
</evidence>
<feature type="compositionally biased region" description="Low complexity" evidence="6">
    <location>
        <begin position="1698"/>
        <end position="1708"/>
    </location>
</feature>
<dbReference type="OMA" id="ALYCYWE"/>
<evidence type="ECO:0000256" key="2">
    <source>
        <dbReference type="ARBA" id="ARBA00022618"/>
    </source>
</evidence>
<proteinExistence type="predicted"/>
<accession>A0A0N0P636</accession>
<dbReference type="EMBL" id="LJSK01000099">
    <property type="protein sequence ID" value="KPI87176.1"/>
    <property type="molecule type" value="Genomic_DNA"/>
</dbReference>
<dbReference type="GO" id="GO:0007064">
    <property type="term" value="P:mitotic sister chromatid cohesion"/>
    <property type="evidence" value="ECO:0007669"/>
    <property type="project" value="InterPro"/>
</dbReference>
<evidence type="ECO:0008006" key="9">
    <source>
        <dbReference type="Google" id="ProtNLM"/>
    </source>
</evidence>
<dbReference type="Proteomes" id="UP000038009">
    <property type="component" value="Unassembled WGS sequence"/>
</dbReference>
<feature type="region of interest" description="Disordered" evidence="6">
    <location>
        <begin position="1664"/>
        <end position="1789"/>
    </location>
</feature>
<dbReference type="InterPro" id="IPR016024">
    <property type="entry name" value="ARM-type_fold"/>
</dbReference>
<feature type="compositionally biased region" description="Basic and acidic residues" evidence="6">
    <location>
        <begin position="452"/>
        <end position="479"/>
    </location>
</feature>
<feature type="compositionally biased region" description="Low complexity" evidence="6">
    <location>
        <begin position="1681"/>
        <end position="1691"/>
    </location>
</feature>
<dbReference type="Gene3D" id="1.25.10.10">
    <property type="entry name" value="Leucine-rich Repeat Variant"/>
    <property type="match status" value="1"/>
</dbReference>
<feature type="compositionally biased region" description="Acidic residues" evidence="6">
    <location>
        <begin position="438"/>
        <end position="451"/>
    </location>
</feature>
<feature type="compositionally biased region" description="Basic and acidic residues" evidence="6">
    <location>
        <begin position="152"/>
        <end position="163"/>
    </location>
</feature>
<comment type="subcellular location">
    <subcellularLocation>
        <location evidence="1">Nucleus</location>
    </subcellularLocation>
</comment>
<evidence type="ECO:0000256" key="1">
    <source>
        <dbReference type="ARBA" id="ARBA00004123"/>
    </source>
</evidence>
<feature type="compositionally biased region" description="Low complexity" evidence="6">
    <location>
        <begin position="839"/>
        <end position="851"/>
    </location>
</feature>
<feature type="compositionally biased region" description="Low complexity" evidence="6">
    <location>
        <begin position="753"/>
        <end position="766"/>
    </location>
</feature>
<dbReference type="GO" id="GO:0006281">
    <property type="term" value="P:DNA repair"/>
    <property type="evidence" value="ECO:0007669"/>
    <property type="project" value="TreeGrafter"/>
</dbReference>
<dbReference type="InterPro" id="IPR039776">
    <property type="entry name" value="Pds5"/>
</dbReference>
<dbReference type="GO" id="GO:0005634">
    <property type="term" value="C:nucleus"/>
    <property type="evidence" value="ECO:0007669"/>
    <property type="project" value="UniProtKB-SubCell"/>
</dbReference>
<name>A0A0N0P636_LEPSE</name>
<protein>
    <recommendedName>
        <fullName evidence="9">Sister chromatid cohesion protein</fullName>
    </recommendedName>
</protein>
<dbReference type="Pfam" id="PF20168">
    <property type="entry name" value="PDS5"/>
    <property type="match status" value="2"/>
</dbReference>
<feature type="compositionally biased region" description="Polar residues" evidence="6">
    <location>
        <begin position="164"/>
        <end position="173"/>
    </location>
</feature>
<reference evidence="7 8" key="1">
    <citation type="journal article" date="2015" name="PLoS Pathog.">
        <title>Leptomonas seymouri: Adaptations to the Dixenous Life Cycle Analyzed by Genome Sequencing, Transcriptome Profiling and Co-infection with Leishmania donovani.</title>
        <authorList>
            <person name="Kraeva N."/>
            <person name="Butenko A."/>
            <person name="Hlavacova J."/>
            <person name="Kostygov A."/>
            <person name="Myskova J."/>
            <person name="Grybchuk D."/>
            <person name="Lestinova T."/>
            <person name="Votypka J."/>
            <person name="Volf P."/>
            <person name="Opperdoes F."/>
            <person name="Flegontov P."/>
            <person name="Lukes J."/>
            <person name="Yurchenko V."/>
        </authorList>
    </citation>
    <scope>NUCLEOTIDE SEQUENCE [LARGE SCALE GENOMIC DNA]</scope>
    <source>
        <strain evidence="7 8">ATCC 30220</strain>
    </source>
</reference>
<dbReference type="OrthoDB" id="200660at2759"/>
<dbReference type="GO" id="GO:0051301">
    <property type="term" value="P:cell division"/>
    <property type="evidence" value="ECO:0007669"/>
    <property type="project" value="UniProtKB-KW"/>
</dbReference>
<feature type="compositionally biased region" description="Low complexity" evidence="6">
    <location>
        <begin position="1"/>
        <end position="33"/>
    </location>
</feature>
<evidence type="ECO:0000256" key="6">
    <source>
        <dbReference type="SAM" id="MobiDB-lite"/>
    </source>
</evidence>
<dbReference type="InterPro" id="IPR011989">
    <property type="entry name" value="ARM-like"/>
</dbReference>
<sequence length="1892" mass="201123">MPSPSPATSSRPRARKTAAASLSLSISRSPTPRHGGGAGAGPGASPSSTAVLLLSVEELRQTPDSRLLSYLMDSYNAVRAITLRPLLSAMSSPSLTVAAAAVPSTRYQSSPFTPAYVEELLTPRLLFSAIPHASQLVACLLCDAVRLHHQHQQQERSAEKDSMHSPSNTSGSTAPPPSPRSALESQQTVENDIAAGVAPLPFPSARCADVLRCISGIFAELFPSSSASTSSQIAAALPLKRASHLIERAAVSHIFRYLLPHCAMPSEDTQHALQPIFDAVRCASVVNSNATTAAAMGSADGRHSHPRVSDPSVSAATCNEMAQLLTDLLVATRDITAAQLTPLLEELAGASAALRFLSRTWSSTGGRGGGSTGIVATITPSKDVVGSLHPSQLQGGALIAARVLLEQTDVALQPAIAAWVFDEFDGGVQELLMADAVQDESDVDGEGSDDGDALRGVEEKEQQQRARDGRVSVPSKGKDAQLSRRCRGLRKVARVLEVLVALTELSVDLVDQVLPILSPHLEHPNADLRLLLLRGFGAVYAAHDAAVPTYASIFSGPFLSRFLDVRPNIRMEALRLSSSLLAQCAVRSGAHDPHTLHGGHRASDECSSCVAQQERLWKAFQPCWDRLLTDPHVLVRKQAVCSVIEAASVCPLMFQQQEQRQRASAFLEQTLGLRTRDKNKRVRDAAVEGLPRLYHAYRLTWVPNVVLDALRVEAGRASLSTSAAASTSTGDRSEAGPLSAATLAETVVESLLPSPSATSLPSSGGASVSGKQSTLSRWMGSGTAAAAPFSASSVSPSRGSQQPALLKFEQTDGNDAPRTSAEESGERDEGDVLLGLGPAAATERPSAAATTVNARSRTSGSRPARSLESAATATYVDGLVHLCQSVDAPHFTQLLRLAEKKPQLRLAVQRLFEFHAAVRASNGDVKSAEGQQRINAIHRLLRFLQETTGAQKGEWDALFRSRDDTVRKALLRVCDSSHLDWIDARDALMLSLQGRVGADVCAFVKNSLVPQLLLPIRREHLHELMRRLHRCIYVSDRAEVVVDTPEAVAVLRALLFLTAGSPSYCTLTAAGLAEALQASAKQSTAPPPVWCALLLQALQQWATAAAAAAEASPGSSSRPKELGFTTPEQRDALVNALRSMALASLPMQQVATNKEGSVRTAAAPGSSSPLASLKQLAKQSTRTLLALLQVPGFDKCAASALQSLVAELTHQLVRRRALTNDVKTVAWLASVQALAAHQNTSAAVRVAAVSGHASAAGAVTPSSPTPGVDEAQLPPLLPCLGALLLAAVSDVSDTAEQAKLTKPQSTTAPATSDNHEEVMMPASLSLHPQSLTSTMSVAAAIVDGAAKAMTRLALSCPTADGVRATAVSYVLENLLQGYKATAGLSCNRAGPYSIGSCHRRLALEKQLVKLLAVPSPDIAKEMAAAVVLSVEEDAQVREAVQTRLASLLLQRSCDMRVAALLLLTAISEDTKNSYHRLRSLVESVGDRLREKQASQGVSLSSPAALYCYWEYAIPFVVLFLAHHPHYTTGEAETQFLSFQRVWHLLVVELFRKGTQCAGFVVELLSRIKQSDDALDPSSNATRVMCDLGSRVLLECLGQRQSRAEDLRRYPGAVLLPSFFVKTAQPSPQKLLETVYLSDSVRVAPNAPFRLASAVPVGGAVAALSGSRGGSRQAIPRAPSLTAAEGAAAETEGLSDVHPQLQQQRTPPTQRKRPRSPSVKVVEDSPAVSLSPSVAPRELSEPAAASQPLTDSGLSSPSKRERTEPALADSSETPMSSSANAAAAAAADEEEAVKRETFQKDAVNAALAELFTGLTKAQIAQLRWKLVRARLEEALQQAEADFEAAKHPQRRQEFAVHSTVTKLPTVVTAESNLETLLQYAKDQLRVWYNDAPA</sequence>
<organism evidence="7 8">
    <name type="scientific">Leptomonas seymouri</name>
    <dbReference type="NCBI Taxonomy" id="5684"/>
    <lineage>
        <taxon>Eukaryota</taxon>
        <taxon>Discoba</taxon>
        <taxon>Euglenozoa</taxon>
        <taxon>Kinetoplastea</taxon>
        <taxon>Metakinetoplastina</taxon>
        <taxon>Trypanosomatida</taxon>
        <taxon>Trypanosomatidae</taxon>
        <taxon>Leishmaniinae</taxon>
        <taxon>Leptomonas</taxon>
    </lineage>
</organism>
<feature type="region of interest" description="Disordered" evidence="6">
    <location>
        <begin position="152"/>
        <end position="186"/>
    </location>
</feature>
<keyword evidence="3" id="KW-0498">Mitosis</keyword>
<feature type="region of interest" description="Disordered" evidence="6">
    <location>
        <begin position="438"/>
        <end position="479"/>
    </location>
</feature>
<feature type="region of interest" description="Disordered" evidence="6">
    <location>
        <begin position="753"/>
        <end position="775"/>
    </location>
</feature>
<dbReference type="PANTHER" id="PTHR12663:SF0">
    <property type="entry name" value="PRECOCIOUS DISSOCIATION OF SISTERS 5, ISOFORM A"/>
    <property type="match status" value="1"/>
</dbReference>
<feature type="region of interest" description="Disordered" evidence="6">
    <location>
        <begin position="808"/>
        <end position="866"/>
    </location>
</feature>
<feature type="compositionally biased region" description="Low complexity" evidence="6">
    <location>
        <begin position="1775"/>
        <end position="1785"/>
    </location>
</feature>
<keyword evidence="2" id="KW-0132">Cell division</keyword>